<dbReference type="PANTHER" id="PTHR45005">
    <property type="match status" value="1"/>
</dbReference>
<dbReference type="PANTHER" id="PTHR45005:SF2">
    <property type="entry name" value="PROTEIN HLB1"/>
    <property type="match status" value="1"/>
</dbReference>
<comment type="caution">
    <text evidence="2">The sequence shown here is derived from an EMBL/GenBank/DDBJ whole genome shotgun (WGS) entry which is preliminary data.</text>
</comment>
<dbReference type="Proteomes" id="UP001190700">
    <property type="component" value="Unassembled WGS sequence"/>
</dbReference>
<organism evidence="2 3">
    <name type="scientific">Cymbomonas tetramitiformis</name>
    <dbReference type="NCBI Taxonomy" id="36881"/>
    <lineage>
        <taxon>Eukaryota</taxon>
        <taxon>Viridiplantae</taxon>
        <taxon>Chlorophyta</taxon>
        <taxon>Pyramimonadophyceae</taxon>
        <taxon>Pyramimonadales</taxon>
        <taxon>Pyramimonadaceae</taxon>
        <taxon>Cymbomonas</taxon>
    </lineage>
</organism>
<evidence type="ECO:0000256" key="1">
    <source>
        <dbReference type="SAM" id="MobiDB-lite"/>
    </source>
</evidence>
<dbReference type="EMBL" id="LGRX02014508">
    <property type="protein sequence ID" value="KAK3264495.1"/>
    <property type="molecule type" value="Genomic_DNA"/>
</dbReference>
<reference evidence="2 3" key="1">
    <citation type="journal article" date="2015" name="Genome Biol. Evol.">
        <title>Comparative Genomics of a Bacterivorous Green Alga Reveals Evolutionary Causalities and Consequences of Phago-Mixotrophic Mode of Nutrition.</title>
        <authorList>
            <person name="Burns J.A."/>
            <person name="Paasch A."/>
            <person name="Narechania A."/>
            <person name="Kim E."/>
        </authorList>
    </citation>
    <scope>NUCLEOTIDE SEQUENCE [LARGE SCALE GENOMIC DNA]</scope>
    <source>
        <strain evidence="2 3">PLY_AMNH</strain>
    </source>
</reference>
<dbReference type="Gene3D" id="1.25.40.10">
    <property type="entry name" value="Tetratricopeptide repeat domain"/>
    <property type="match status" value="1"/>
</dbReference>
<feature type="region of interest" description="Disordered" evidence="1">
    <location>
        <begin position="1"/>
        <end position="48"/>
    </location>
</feature>
<proteinExistence type="predicted"/>
<dbReference type="Pfam" id="PF06552">
    <property type="entry name" value="TOM20_plant"/>
    <property type="match status" value="1"/>
</dbReference>
<feature type="compositionally biased region" description="Acidic residues" evidence="1">
    <location>
        <begin position="21"/>
        <end position="39"/>
    </location>
</feature>
<protein>
    <submittedName>
        <fullName evidence="2">Uncharacterized protein</fullName>
    </submittedName>
</protein>
<evidence type="ECO:0000313" key="3">
    <source>
        <dbReference type="Proteomes" id="UP001190700"/>
    </source>
</evidence>
<gene>
    <name evidence="2" type="ORF">CYMTET_26772</name>
</gene>
<dbReference type="InterPro" id="IPR053277">
    <property type="entry name" value="Endomembrane_traffic_mod"/>
</dbReference>
<dbReference type="SUPFAM" id="SSF48452">
    <property type="entry name" value="TPR-like"/>
    <property type="match status" value="1"/>
</dbReference>
<feature type="compositionally biased region" description="Basic and acidic residues" evidence="1">
    <location>
        <begin position="1"/>
        <end position="20"/>
    </location>
</feature>
<dbReference type="AlphaFoldDB" id="A0AAE0FRU0"/>
<evidence type="ECO:0000313" key="2">
    <source>
        <dbReference type="EMBL" id="KAK3264495.1"/>
    </source>
</evidence>
<accession>A0AAE0FRU0</accession>
<dbReference type="InterPro" id="IPR011990">
    <property type="entry name" value="TPR-like_helical_dom_sf"/>
</dbReference>
<sequence>MIEEDARAIEEDQTREKEKEVVEEEGVDGEEGESEEEEAEQTKDDKADDMCFQSGIVVGVTDEGLERWRVLVEASKRYEASVQSNPKDFSALYNWALILQEQAESTTMMTGVLGKEELLSSACQKYEAAAPLTEDAHSVLYNWGVALSDRAKLCAGTPRCRELWEQACTKYEQAVRINAESTQAFNNWGLALQQPATWRPLEPALHLFVLHALTNPVEAAPCVNVP</sequence>
<name>A0AAE0FRU0_9CHLO</name>
<keyword evidence="3" id="KW-1185">Reference proteome</keyword>